<dbReference type="PANTHER" id="PTHR34220:SF7">
    <property type="entry name" value="SENSOR HISTIDINE KINASE YPDA"/>
    <property type="match status" value="1"/>
</dbReference>
<dbReference type="PANTHER" id="PTHR34220">
    <property type="entry name" value="SENSOR HISTIDINE KINASE YPDA"/>
    <property type="match status" value="1"/>
</dbReference>
<keyword evidence="3" id="KW-0418">Kinase</keyword>
<dbReference type="Pfam" id="PF00672">
    <property type="entry name" value="HAMP"/>
    <property type="match status" value="1"/>
</dbReference>
<keyword evidence="8" id="KW-1185">Reference proteome</keyword>
<protein>
    <recommendedName>
        <fullName evidence="6">HAMP domain-containing protein</fullName>
    </recommendedName>
</protein>
<comment type="caution">
    <text evidence="7">The sequence shown here is derived from an EMBL/GenBank/DDBJ whole genome shotgun (WGS) entry which is preliminary data.</text>
</comment>
<evidence type="ECO:0000313" key="8">
    <source>
        <dbReference type="Proteomes" id="UP000730618"/>
    </source>
</evidence>
<evidence type="ECO:0000256" key="2">
    <source>
        <dbReference type="ARBA" id="ARBA00022475"/>
    </source>
</evidence>
<organism evidence="7 8">
    <name type="scientific">Paenibacillus allorhizosphaerae</name>
    <dbReference type="NCBI Taxonomy" id="2849866"/>
    <lineage>
        <taxon>Bacteria</taxon>
        <taxon>Bacillati</taxon>
        <taxon>Bacillota</taxon>
        <taxon>Bacilli</taxon>
        <taxon>Bacillales</taxon>
        <taxon>Paenibacillaceae</taxon>
        <taxon>Paenibacillus</taxon>
    </lineage>
</organism>
<evidence type="ECO:0000313" key="7">
    <source>
        <dbReference type="EMBL" id="CAG7654291.1"/>
    </source>
</evidence>
<feature type="transmembrane region" description="Helical" evidence="5">
    <location>
        <begin position="20"/>
        <end position="40"/>
    </location>
</feature>
<dbReference type="EMBL" id="CAJVCE010000022">
    <property type="protein sequence ID" value="CAG7654291.1"/>
    <property type="molecule type" value="Genomic_DNA"/>
</dbReference>
<dbReference type="RefSeq" id="WP_218101936.1">
    <property type="nucleotide sequence ID" value="NZ_CAJVCE010000022.1"/>
</dbReference>
<dbReference type="InterPro" id="IPR003660">
    <property type="entry name" value="HAMP_dom"/>
</dbReference>
<keyword evidence="5" id="KW-1133">Transmembrane helix</keyword>
<evidence type="ECO:0000259" key="6">
    <source>
        <dbReference type="PROSITE" id="PS50885"/>
    </source>
</evidence>
<evidence type="ECO:0000256" key="1">
    <source>
        <dbReference type="ARBA" id="ARBA00004236"/>
    </source>
</evidence>
<dbReference type="InterPro" id="IPR003594">
    <property type="entry name" value="HATPase_dom"/>
</dbReference>
<keyword evidence="2" id="KW-1003">Cell membrane</keyword>
<dbReference type="Pfam" id="PF06580">
    <property type="entry name" value="His_kinase"/>
    <property type="match status" value="1"/>
</dbReference>
<evidence type="ECO:0000256" key="5">
    <source>
        <dbReference type="SAM" id="Phobius"/>
    </source>
</evidence>
<sequence length="597" mass="68486">MGLIRRIFTAFQNYSLQRKVFLTTSIVICLAVPLTGAFSYNEVSRILQDYAYNAADQTVNQLSGYMGNEMKNVSDRMYLINSSEAMKLAMSWSLNKTDEPYTKVFNTMFSLFSQMRTNSTSIKTIYMSTPRGDFFEGPFEKKKVPFRETPYYAAIVNSPKNVWVHSQIDPLFAGQGDVISLLTRPAADMSYLDQDSYLVMTLSTEKFVNNLKSIRLVPQGFSLILDEFGKPLLMSEESSAMAEFIRNSALARLKEAPSHFEMDINKETFLVNHSEIPFTQWRAVVVQPKDNLLEKVGFIKYFTILMTVILLIVSFLVNNWIAKWVTNRLRNLMMLMNKVKLGDLNVRFSSIYRDDIGELGNRFDEMLERIQGLLRQIVEEGKAKRQAEMRALQVQINPHFLYNTLDELYWKSLEFEDPTAPEIILSLSRFFRLSLNKGREETTIANEMEHVEHYLKLVNHQYKRQFTYDIEADPRAQNVLVPKIIMQPLVENCVLHAFKANEYIDFHIHVSSRVTESGTVILKVKDNGCGIPPERIKDFNEPVLPAGDSVSVQSGGYAIVNIKERLLYFFGDRACLRAESGLGAGTVMEIHIFGFKE</sequence>
<comment type="subcellular location">
    <subcellularLocation>
        <location evidence="1">Cell membrane</location>
    </subcellularLocation>
</comment>
<dbReference type="Pfam" id="PF02518">
    <property type="entry name" value="HATPase_c"/>
    <property type="match status" value="1"/>
</dbReference>
<feature type="domain" description="HAMP" evidence="6">
    <location>
        <begin position="323"/>
        <end position="375"/>
    </location>
</feature>
<proteinExistence type="predicted"/>
<dbReference type="SMART" id="SM00304">
    <property type="entry name" value="HAMP"/>
    <property type="match status" value="1"/>
</dbReference>
<evidence type="ECO:0000256" key="4">
    <source>
        <dbReference type="ARBA" id="ARBA00023136"/>
    </source>
</evidence>
<keyword evidence="3" id="KW-0808">Transferase</keyword>
<dbReference type="PROSITE" id="PS50885">
    <property type="entry name" value="HAMP"/>
    <property type="match status" value="1"/>
</dbReference>
<dbReference type="CDD" id="cd06225">
    <property type="entry name" value="HAMP"/>
    <property type="match status" value="1"/>
</dbReference>
<gene>
    <name evidence="7" type="ORF">PAECIP111802_05728</name>
</gene>
<dbReference type="InterPro" id="IPR010559">
    <property type="entry name" value="Sig_transdc_His_kin_internal"/>
</dbReference>
<dbReference type="InterPro" id="IPR050640">
    <property type="entry name" value="Bact_2-comp_sensor_kinase"/>
</dbReference>
<keyword evidence="5" id="KW-0812">Transmembrane</keyword>
<name>A0ABM8VQK4_9BACL</name>
<keyword evidence="4 5" id="KW-0472">Membrane</keyword>
<reference evidence="7 8" key="1">
    <citation type="submission" date="2021-06" db="EMBL/GenBank/DDBJ databases">
        <authorList>
            <person name="Criscuolo A."/>
        </authorList>
    </citation>
    <scope>NUCLEOTIDE SEQUENCE [LARGE SCALE GENOMIC DNA]</scope>
    <source>
        <strain evidence="8">CIP 111802</strain>
    </source>
</reference>
<evidence type="ECO:0000256" key="3">
    <source>
        <dbReference type="ARBA" id="ARBA00022777"/>
    </source>
</evidence>
<accession>A0ABM8VQK4</accession>
<feature type="transmembrane region" description="Helical" evidence="5">
    <location>
        <begin position="298"/>
        <end position="321"/>
    </location>
</feature>
<dbReference type="Proteomes" id="UP000730618">
    <property type="component" value="Unassembled WGS sequence"/>
</dbReference>